<comment type="caution">
    <text evidence="10">The sequence shown here is derived from an EMBL/GenBank/DDBJ whole genome shotgun (WGS) entry which is preliminary data.</text>
</comment>
<dbReference type="InterPro" id="IPR011992">
    <property type="entry name" value="EF-hand-dom_pair"/>
</dbReference>
<keyword evidence="5 6" id="KW-0472">Membrane</keyword>
<evidence type="ECO:0000313" key="10">
    <source>
        <dbReference type="EMBL" id="KAG7562937.1"/>
    </source>
</evidence>
<gene>
    <name evidence="10" type="ORF">FFLO_01627</name>
</gene>
<feature type="compositionally biased region" description="Gly residues" evidence="7">
    <location>
        <begin position="274"/>
        <end position="283"/>
    </location>
</feature>
<feature type="transmembrane region" description="Helical" evidence="8">
    <location>
        <begin position="670"/>
        <end position="689"/>
    </location>
</feature>
<feature type="transmembrane region" description="Helical" evidence="8">
    <location>
        <begin position="411"/>
        <end position="432"/>
    </location>
</feature>
<dbReference type="PIRSF" id="PIRSF017209">
    <property type="entry name" value="Memb_At2g17000_prd"/>
    <property type="match status" value="1"/>
</dbReference>
<dbReference type="GO" id="GO:0006874">
    <property type="term" value="P:intracellular calcium ion homeostasis"/>
    <property type="evidence" value="ECO:0007669"/>
    <property type="project" value="TreeGrafter"/>
</dbReference>
<feature type="compositionally biased region" description="Low complexity" evidence="7">
    <location>
        <begin position="243"/>
        <end position="270"/>
    </location>
</feature>
<keyword evidence="4 8" id="KW-1133">Transmembrane helix</keyword>
<evidence type="ECO:0000259" key="9">
    <source>
        <dbReference type="PROSITE" id="PS50222"/>
    </source>
</evidence>
<evidence type="ECO:0000256" key="1">
    <source>
        <dbReference type="ARBA" id="ARBA00004127"/>
    </source>
</evidence>
<dbReference type="GO" id="GO:0005262">
    <property type="term" value="F:calcium channel activity"/>
    <property type="evidence" value="ECO:0007669"/>
    <property type="project" value="TreeGrafter"/>
</dbReference>
<dbReference type="PROSITE" id="PS50222">
    <property type="entry name" value="EF_HAND_2"/>
    <property type="match status" value="1"/>
</dbReference>
<feature type="transmembrane region" description="Helical" evidence="8">
    <location>
        <begin position="452"/>
        <end position="471"/>
    </location>
</feature>
<dbReference type="PANTHER" id="PTHR31323">
    <property type="entry name" value="MECHANOSENSITIVE ION CHANNEL PROTEIN MSY2"/>
    <property type="match status" value="1"/>
</dbReference>
<reference evidence="10" key="1">
    <citation type="submission" date="2020-04" db="EMBL/GenBank/DDBJ databases">
        <title>Analysis of mating type loci in Filobasidium floriforme.</title>
        <authorList>
            <person name="Nowrousian M."/>
        </authorList>
    </citation>
    <scope>NUCLEOTIDE SEQUENCE</scope>
    <source>
        <strain evidence="10">CBS 6242</strain>
    </source>
</reference>
<feature type="compositionally biased region" description="Polar residues" evidence="7">
    <location>
        <begin position="203"/>
        <end position="212"/>
    </location>
</feature>
<dbReference type="AlphaFoldDB" id="A0A8K0NUQ7"/>
<evidence type="ECO:0000256" key="2">
    <source>
        <dbReference type="ARBA" id="ARBA00008017"/>
    </source>
</evidence>
<name>A0A8K0NUQ7_9TREE</name>
<dbReference type="EMBL" id="JABELV010000023">
    <property type="protein sequence ID" value="KAG7562937.1"/>
    <property type="molecule type" value="Genomic_DNA"/>
</dbReference>
<sequence length="993" mass="110064">MASNSNPNNQPPPNAYRNHAPPNLDLNLNLGQPLSAEEAYVRTPPRAAYQYRAEEDQDLTPVHPSFQRDGDFISSGPAPERGREPSIDETHRNFAYRAQPSMTSLNQSTSTTNRGDDRDRDQFNPTPSQTNLHRVYTNESHHSREPLTTPHMDSQAAFQPSAVSSQSQQAPTIRPIKEADYGNPNHASPQLRQGGGFAYPPGQYQSIPLNDHTTGEKSGKRGIAWGGGERYSRNGTKEELDLSNNENNQNSVSSRGSRPQSRSRPSSVFRGAFGHMGGTGGTGTSTPRSEWEGFEFNPATAKKEELRYAEGDVGRSKFAKGYFYLLNKSIVTRWFLYIVPVLVLLWVPGIVWLAGVRSAKIWSVNLLWWSIWLTVVWGGWWAAVAAGMLVPKVLQATLVAIVPSMRQWIQIFSSLVRNVALILWTMAMWISFTPLVINHYTGDQAASSRSTLTLVANLLFGLFLCSLVIGAEKLVVQLIAYRFHQDSYEDRIRDQKLQIRSLVTLYINSTDIPGRRDTLTEADMNKKSRDPKKHIRKALKGIKNVAQNTTTALGNVATEISGQSVLQTNSPYNKVTAALASANKSKALARRLFYSFHREGSDVVLLRDIARFFPNEEAAEVAFAVFDRDENGDATRDEFDMAVIQIHREKLALEASMRDLDGAVRRLDDIFMVIVLVIVILIMAAMVTTKLTTLVTSAGTFVLGLSWLIGTTMQEIIGACIFLFVKHPFDVGDRVDFDGNSYVVASMQLMSTTFRRVDGSYTYIGNDILRAKLIQNIRRSGPISESFTFEVDFATDFKSLVELRDKMLIFLQENRRDYMPVFDVVVDSFPEQGKLVLKADIKYKTNWQEGALKVQRRNKWICALKNALADCRVYGPAGAGNPTPPPADPVAYTLVPYEPPAPGSSEARSLESPPPDFLAATAGAEHGAALLDQREVVNDASGDIFDDQVEFNDTNSGFATSAANTPGAAAALRHRRVPGESIEMAATSTRPRV</sequence>
<evidence type="ECO:0000256" key="8">
    <source>
        <dbReference type="SAM" id="Phobius"/>
    </source>
</evidence>
<comment type="similarity">
    <text evidence="2 6">Belongs to the MscS (TC 1.A.23) family.</text>
</comment>
<evidence type="ECO:0000256" key="3">
    <source>
        <dbReference type="ARBA" id="ARBA00022692"/>
    </source>
</evidence>
<dbReference type="InterPro" id="IPR010920">
    <property type="entry name" value="LSM_dom_sf"/>
</dbReference>
<feature type="transmembrane region" description="Helical" evidence="8">
    <location>
        <begin position="366"/>
        <end position="390"/>
    </location>
</feature>
<dbReference type="Gene3D" id="1.10.238.10">
    <property type="entry name" value="EF-hand"/>
    <property type="match status" value="1"/>
</dbReference>
<dbReference type="InterPro" id="IPR006685">
    <property type="entry name" value="MscS_channel_2nd"/>
</dbReference>
<feature type="region of interest" description="Disordered" evidence="7">
    <location>
        <begin position="51"/>
        <end position="290"/>
    </location>
</feature>
<evidence type="ECO:0000256" key="6">
    <source>
        <dbReference type="PIRNR" id="PIRNR017209"/>
    </source>
</evidence>
<dbReference type="GO" id="GO:0005509">
    <property type="term" value="F:calcium ion binding"/>
    <property type="evidence" value="ECO:0007669"/>
    <property type="project" value="InterPro"/>
</dbReference>
<feature type="region of interest" description="Disordered" evidence="7">
    <location>
        <begin position="1"/>
        <end position="29"/>
    </location>
</feature>
<evidence type="ECO:0000256" key="7">
    <source>
        <dbReference type="SAM" id="MobiDB-lite"/>
    </source>
</evidence>
<accession>A0A8K0NUQ7</accession>
<feature type="transmembrane region" description="Helical" evidence="8">
    <location>
        <begin position="701"/>
        <end position="725"/>
    </location>
</feature>
<dbReference type="PANTHER" id="PTHR31323:SF15">
    <property type="entry name" value="MECHANOSENSITIVE ION CHANNEL PROTEIN MSY1"/>
    <property type="match status" value="1"/>
</dbReference>
<feature type="compositionally biased region" description="Basic and acidic residues" evidence="7">
    <location>
        <begin position="80"/>
        <end position="92"/>
    </location>
</feature>
<proteinExistence type="inferred from homology"/>
<dbReference type="InterPro" id="IPR002048">
    <property type="entry name" value="EF_hand_dom"/>
</dbReference>
<evidence type="ECO:0000256" key="5">
    <source>
        <dbReference type="ARBA" id="ARBA00023136"/>
    </source>
</evidence>
<feature type="compositionally biased region" description="Basic and acidic residues" evidence="7">
    <location>
        <begin position="230"/>
        <end position="240"/>
    </location>
</feature>
<dbReference type="InterPro" id="IPR016688">
    <property type="entry name" value="MscS-like_plants/fungi"/>
</dbReference>
<feature type="compositionally biased region" description="Polar residues" evidence="7">
    <location>
        <begin position="100"/>
        <end position="113"/>
    </location>
</feature>
<protein>
    <recommendedName>
        <fullName evidence="6">Mechanosensitive ion channel protein</fullName>
    </recommendedName>
</protein>
<feature type="compositionally biased region" description="Polar residues" evidence="7">
    <location>
        <begin position="123"/>
        <end position="132"/>
    </location>
</feature>
<dbReference type="OrthoDB" id="544685at2759"/>
<feature type="transmembrane region" description="Helical" evidence="8">
    <location>
        <begin position="334"/>
        <end position="354"/>
    </location>
</feature>
<feature type="domain" description="EF-hand" evidence="9">
    <location>
        <begin position="614"/>
        <end position="649"/>
    </location>
</feature>
<dbReference type="Pfam" id="PF25886">
    <property type="entry name" value="Msy1"/>
    <property type="match status" value="1"/>
</dbReference>
<keyword evidence="6" id="KW-0256">Endoplasmic reticulum</keyword>
<dbReference type="Proteomes" id="UP000812966">
    <property type="component" value="Unassembled WGS sequence"/>
</dbReference>
<comment type="subcellular location">
    <subcellularLocation>
        <location evidence="1">Endomembrane system</location>
        <topology evidence="1">Multi-pass membrane protein</topology>
    </subcellularLocation>
    <subcellularLocation>
        <location evidence="6">Endoplasmic reticulum membrane</location>
    </subcellularLocation>
</comment>
<dbReference type="Gene3D" id="2.30.30.60">
    <property type="match status" value="1"/>
</dbReference>
<dbReference type="SUPFAM" id="SSF50182">
    <property type="entry name" value="Sm-like ribonucleoproteins"/>
    <property type="match status" value="1"/>
</dbReference>
<dbReference type="Pfam" id="PF00924">
    <property type="entry name" value="MS_channel_2nd"/>
    <property type="match status" value="1"/>
</dbReference>
<keyword evidence="3 8" id="KW-0812">Transmembrane</keyword>
<evidence type="ECO:0000313" key="11">
    <source>
        <dbReference type="Proteomes" id="UP000812966"/>
    </source>
</evidence>
<dbReference type="InterPro" id="IPR058650">
    <property type="entry name" value="Msy1/2-like"/>
</dbReference>
<evidence type="ECO:0000256" key="4">
    <source>
        <dbReference type="ARBA" id="ARBA00022989"/>
    </source>
</evidence>
<organism evidence="10 11">
    <name type="scientific">Filobasidium floriforme</name>
    <dbReference type="NCBI Taxonomy" id="5210"/>
    <lineage>
        <taxon>Eukaryota</taxon>
        <taxon>Fungi</taxon>
        <taxon>Dikarya</taxon>
        <taxon>Basidiomycota</taxon>
        <taxon>Agaricomycotina</taxon>
        <taxon>Tremellomycetes</taxon>
        <taxon>Filobasidiales</taxon>
        <taxon>Filobasidiaceae</taxon>
        <taxon>Filobasidium</taxon>
    </lineage>
</organism>
<dbReference type="SUPFAM" id="SSF47473">
    <property type="entry name" value="EF-hand"/>
    <property type="match status" value="1"/>
</dbReference>
<feature type="compositionally biased region" description="Low complexity" evidence="7">
    <location>
        <begin position="154"/>
        <end position="170"/>
    </location>
</feature>
<dbReference type="InterPro" id="IPR023408">
    <property type="entry name" value="MscS_beta-dom_sf"/>
</dbReference>
<keyword evidence="11" id="KW-1185">Reference proteome</keyword>
<dbReference type="GO" id="GO:0005789">
    <property type="term" value="C:endoplasmic reticulum membrane"/>
    <property type="evidence" value="ECO:0007669"/>
    <property type="project" value="UniProtKB-SubCell"/>
</dbReference>